<dbReference type="PANTHER" id="PTHR46796">
    <property type="entry name" value="HTH-TYPE TRANSCRIPTIONAL ACTIVATOR RHAS-RELATED"/>
    <property type="match status" value="1"/>
</dbReference>
<evidence type="ECO:0000259" key="4">
    <source>
        <dbReference type="PROSITE" id="PS01124"/>
    </source>
</evidence>
<keyword evidence="6" id="KW-1185">Reference proteome</keyword>
<dbReference type="SUPFAM" id="SSF46689">
    <property type="entry name" value="Homeodomain-like"/>
    <property type="match status" value="2"/>
</dbReference>
<evidence type="ECO:0000313" key="5">
    <source>
        <dbReference type="EMBL" id="MBD2251315.1"/>
    </source>
</evidence>
<evidence type="ECO:0000256" key="1">
    <source>
        <dbReference type="ARBA" id="ARBA00023015"/>
    </source>
</evidence>
<accession>A0ABR8BBK1</accession>
<dbReference type="PROSITE" id="PS01124">
    <property type="entry name" value="HTH_ARAC_FAMILY_2"/>
    <property type="match status" value="1"/>
</dbReference>
<keyword evidence="3" id="KW-0804">Transcription</keyword>
<name>A0ABR8BBK1_9NOSO</name>
<dbReference type="PANTHER" id="PTHR46796:SF6">
    <property type="entry name" value="ARAC SUBFAMILY"/>
    <property type="match status" value="1"/>
</dbReference>
<dbReference type="Proteomes" id="UP000621307">
    <property type="component" value="Unassembled WGS sequence"/>
</dbReference>
<proteinExistence type="predicted"/>
<reference evidence="5 6" key="1">
    <citation type="journal article" date="2020" name="ISME J.">
        <title>Comparative genomics reveals insights into cyanobacterial evolution and habitat adaptation.</title>
        <authorList>
            <person name="Chen M.Y."/>
            <person name="Teng W.K."/>
            <person name="Zhao L."/>
            <person name="Hu C.X."/>
            <person name="Zhou Y.K."/>
            <person name="Han B.P."/>
            <person name="Song L.R."/>
            <person name="Shu W.S."/>
        </authorList>
    </citation>
    <scope>NUCLEOTIDE SEQUENCE [LARGE SCALE GENOMIC DNA]</scope>
    <source>
        <strain evidence="5 6">FACHB-3921</strain>
    </source>
</reference>
<dbReference type="InterPro" id="IPR009057">
    <property type="entry name" value="Homeodomain-like_sf"/>
</dbReference>
<dbReference type="Gene3D" id="1.10.10.60">
    <property type="entry name" value="Homeodomain-like"/>
    <property type="match status" value="2"/>
</dbReference>
<feature type="domain" description="HTH araC/xylS-type" evidence="4">
    <location>
        <begin position="29"/>
        <end position="127"/>
    </location>
</feature>
<keyword evidence="2" id="KW-0238">DNA-binding</keyword>
<dbReference type="InterPro" id="IPR018060">
    <property type="entry name" value="HTH_AraC"/>
</dbReference>
<evidence type="ECO:0000313" key="6">
    <source>
        <dbReference type="Proteomes" id="UP000621307"/>
    </source>
</evidence>
<dbReference type="EMBL" id="JACJQL010000008">
    <property type="protein sequence ID" value="MBD2251315.1"/>
    <property type="molecule type" value="Genomic_DNA"/>
</dbReference>
<protein>
    <submittedName>
        <fullName evidence="5">Helix-turn-helix transcriptional regulator</fullName>
    </submittedName>
</protein>
<dbReference type="SMART" id="SM00342">
    <property type="entry name" value="HTH_ARAC"/>
    <property type="match status" value="1"/>
</dbReference>
<keyword evidence="1" id="KW-0805">Transcription regulation</keyword>
<organism evidence="5 6">
    <name type="scientific">Nostoc parmelioides FACHB-3921</name>
    <dbReference type="NCBI Taxonomy" id="2692909"/>
    <lineage>
        <taxon>Bacteria</taxon>
        <taxon>Bacillati</taxon>
        <taxon>Cyanobacteriota</taxon>
        <taxon>Cyanophyceae</taxon>
        <taxon>Nostocales</taxon>
        <taxon>Nostocaceae</taxon>
        <taxon>Nostoc</taxon>
    </lineage>
</organism>
<gene>
    <name evidence="5" type="ORF">H6G14_08325</name>
</gene>
<evidence type="ECO:0000256" key="2">
    <source>
        <dbReference type="ARBA" id="ARBA00023125"/>
    </source>
</evidence>
<comment type="caution">
    <text evidence="5">The sequence shown here is derived from an EMBL/GenBank/DDBJ whole genome shotgun (WGS) entry which is preliminary data.</text>
</comment>
<dbReference type="Pfam" id="PF12833">
    <property type="entry name" value="HTH_18"/>
    <property type="match status" value="1"/>
</dbReference>
<dbReference type="InterPro" id="IPR050204">
    <property type="entry name" value="AraC_XylS_family_regulators"/>
</dbReference>
<evidence type="ECO:0000256" key="3">
    <source>
        <dbReference type="ARBA" id="ARBA00023163"/>
    </source>
</evidence>
<sequence>MVVMRKVIPTTHSCTQQLSFDFVSTHRLQQVLSYIHSHLDQPIQLAELAEIYGLSPYYFCRLFKQLMGVAPYQYVLQQRMEKAKQLLQQGQYAIADIALMVGCADQSHLTKHFKKYTGVTPKYFAENSGMTKIA</sequence>